<sequence length="97" mass="11125">MHSVMSMMFRGLPSQYRRFSERGARAAADQRWPVEVGNVDFAQRPFVLRINPDQDALAQGARSHTHEALGEHIQQEPRQQFLAAERHHPALRRLPSA</sequence>
<name>A0A9X0W845_9GAMM</name>
<dbReference type="EMBL" id="NRRY01000012">
    <property type="protein sequence ID" value="MBK1618636.1"/>
    <property type="molecule type" value="Genomic_DNA"/>
</dbReference>
<accession>A0A9X0W845</accession>
<reference evidence="1 2" key="1">
    <citation type="journal article" date="2020" name="Microorganisms">
        <title>Osmotic Adaptation and Compatible Solute Biosynthesis of Phototrophic Bacteria as Revealed from Genome Analyses.</title>
        <authorList>
            <person name="Imhoff J.F."/>
            <person name="Rahn T."/>
            <person name="Kunzel S."/>
            <person name="Keller A."/>
            <person name="Neulinger S.C."/>
        </authorList>
    </citation>
    <scope>NUCLEOTIDE SEQUENCE [LARGE SCALE GENOMIC DNA]</scope>
    <source>
        <strain evidence="1 2">DSM 25653</strain>
    </source>
</reference>
<dbReference type="AlphaFoldDB" id="A0A9X0W845"/>
<comment type="caution">
    <text evidence="1">The sequence shown here is derived from an EMBL/GenBank/DDBJ whole genome shotgun (WGS) entry which is preliminary data.</text>
</comment>
<protein>
    <submittedName>
        <fullName evidence="1">Uncharacterized protein</fullName>
    </submittedName>
</protein>
<keyword evidence="2" id="KW-1185">Reference proteome</keyword>
<proteinExistence type="predicted"/>
<dbReference type="Proteomes" id="UP001138768">
    <property type="component" value="Unassembled WGS sequence"/>
</dbReference>
<gene>
    <name evidence="1" type="ORF">CKO42_09355</name>
</gene>
<evidence type="ECO:0000313" key="2">
    <source>
        <dbReference type="Proteomes" id="UP001138768"/>
    </source>
</evidence>
<organism evidence="1 2">
    <name type="scientific">Lamprobacter modestohalophilus</name>
    <dbReference type="NCBI Taxonomy" id="1064514"/>
    <lineage>
        <taxon>Bacteria</taxon>
        <taxon>Pseudomonadati</taxon>
        <taxon>Pseudomonadota</taxon>
        <taxon>Gammaproteobacteria</taxon>
        <taxon>Chromatiales</taxon>
        <taxon>Chromatiaceae</taxon>
        <taxon>Lamprobacter</taxon>
    </lineage>
</organism>
<evidence type="ECO:0000313" key="1">
    <source>
        <dbReference type="EMBL" id="MBK1618636.1"/>
    </source>
</evidence>